<feature type="active site" description="Proton acceptor" evidence="1">
    <location>
        <position position="222"/>
    </location>
</feature>
<dbReference type="InterPro" id="IPR038656">
    <property type="entry name" value="Peptidase_G1_sf"/>
</dbReference>
<feature type="region of interest" description="Disordered" evidence="2">
    <location>
        <begin position="52"/>
        <end position="71"/>
    </location>
</feature>
<organism evidence="4 5">
    <name type="scientific">Cercophora newfieldiana</name>
    <dbReference type="NCBI Taxonomy" id="92897"/>
    <lineage>
        <taxon>Eukaryota</taxon>
        <taxon>Fungi</taxon>
        <taxon>Dikarya</taxon>
        <taxon>Ascomycota</taxon>
        <taxon>Pezizomycotina</taxon>
        <taxon>Sordariomycetes</taxon>
        <taxon>Sordariomycetidae</taxon>
        <taxon>Sordariales</taxon>
        <taxon>Lasiosphaeriaceae</taxon>
        <taxon>Cercophora</taxon>
    </lineage>
</organism>
<proteinExistence type="predicted"/>
<name>A0AA40CN15_9PEZI</name>
<gene>
    <name evidence="4" type="ORF">B0T16DRAFT_331812</name>
</gene>
<evidence type="ECO:0000313" key="4">
    <source>
        <dbReference type="EMBL" id="KAK0644555.1"/>
    </source>
</evidence>
<dbReference type="InterPro" id="IPR013320">
    <property type="entry name" value="ConA-like_dom_sf"/>
</dbReference>
<dbReference type="GO" id="GO:0006508">
    <property type="term" value="P:proteolysis"/>
    <property type="evidence" value="ECO:0007669"/>
    <property type="project" value="InterPro"/>
</dbReference>
<keyword evidence="3" id="KW-0732">Signal</keyword>
<feature type="chain" id="PRO_5041397344" evidence="3">
    <location>
        <begin position="20"/>
        <end position="283"/>
    </location>
</feature>
<dbReference type="AlphaFoldDB" id="A0AA40CN15"/>
<dbReference type="PRINTS" id="PR00977">
    <property type="entry name" value="SCYTLDPTASE"/>
</dbReference>
<evidence type="ECO:0000256" key="3">
    <source>
        <dbReference type="SAM" id="SignalP"/>
    </source>
</evidence>
<dbReference type="Proteomes" id="UP001174936">
    <property type="component" value="Unassembled WGS sequence"/>
</dbReference>
<dbReference type="Gene3D" id="2.60.120.700">
    <property type="entry name" value="Peptidase G1"/>
    <property type="match status" value="1"/>
</dbReference>
<feature type="compositionally biased region" description="Basic and acidic residues" evidence="2">
    <location>
        <begin position="57"/>
        <end position="69"/>
    </location>
</feature>
<evidence type="ECO:0000256" key="1">
    <source>
        <dbReference type="PIRSR" id="PIRSR600250-50"/>
    </source>
</evidence>
<dbReference type="EMBL" id="JAULSV010000005">
    <property type="protein sequence ID" value="KAK0644555.1"/>
    <property type="molecule type" value="Genomic_DNA"/>
</dbReference>
<accession>A0AA40CN15</accession>
<dbReference type="SUPFAM" id="SSF49899">
    <property type="entry name" value="Concanavalin A-like lectins/glucanases"/>
    <property type="match status" value="1"/>
</dbReference>
<sequence length="283" mass="30516">MKLLSTFLLSACLASQAVAEFTFKVEATFKGKPVPQSEIKLVAIDRKQSPASTTKLLPDKAKAEADPAVKKRANPTATSANWCGSINHATTLNQIKLIHTYFQHPTCTIRSGQSYPQAVAAWAGIDGDSWTSALLQSGTVCKIDNSTGIVRNEAWWQWLPNGAYTISSMPVAANDWFELTINTTSSTAAKITLANLNQGYTYAITISGGQALGRIDADWVVERPMYGSGLAGFATFTDVWFQDAYATRVTSGSVGILGATQWQIPSLCASSEYDNANEVSWSL</sequence>
<keyword evidence="5" id="KW-1185">Reference proteome</keyword>
<dbReference type="PANTHER" id="PTHR37536:SF1">
    <property type="entry name" value="ASPERGILLOPEPSIN, PUTAITVE (AFU_ORTHOLOGUE AFUA_7G01200)"/>
    <property type="match status" value="1"/>
</dbReference>
<feature type="signal peptide" evidence="3">
    <location>
        <begin position="1"/>
        <end position="19"/>
    </location>
</feature>
<dbReference type="PANTHER" id="PTHR37536">
    <property type="entry name" value="PUTATIVE (AFU_ORTHOLOGUE AFUA_3G02970)-RELATED"/>
    <property type="match status" value="1"/>
</dbReference>
<protein>
    <submittedName>
        <fullName evidence="4">Concanavalin A-like lectin/glucanase domain-containing protein</fullName>
    </submittedName>
</protein>
<dbReference type="Pfam" id="PF01828">
    <property type="entry name" value="Peptidase_A4"/>
    <property type="match status" value="1"/>
</dbReference>
<evidence type="ECO:0000256" key="2">
    <source>
        <dbReference type="SAM" id="MobiDB-lite"/>
    </source>
</evidence>
<dbReference type="CDD" id="cd13426">
    <property type="entry name" value="Peptidase_G1"/>
    <property type="match status" value="1"/>
</dbReference>
<dbReference type="GO" id="GO:0070007">
    <property type="term" value="F:glutamic-type endopeptidase activity"/>
    <property type="evidence" value="ECO:0007669"/>
    <property type="project" value="InterPro"/>
</dbReference>
<comment type="caution">
    <text evidence="4">The sequence shown here is derived from an EMBL/GenBank/DDBJ whole genome shotgun (WGS) entry which is preliminary data.</text>
</comment>
<reference evidence="4" key="1">
    <citation type="submission" date="2023-06" db="EMBL/GenBank/DDBJ databases">
        <title>Genome-scale phylogeny and comparative genomics of the fungal order Sordariales.</title>
        <authorList>
            <consortium name="Lawrence Berkeley National Laboratory"/>
            <person name="Hensen N."/>
            <person name="Bonometti L."/>
            <person name="Westerberg I."/>
            <person name="Brannstrom I.O."/>
            <person name="Guillou S."/>
            <person name="Cros-Aarteil S."/>
            <person name="Calhoun S."/>
            <person name="Haridas S."/>
            <person name="Kuo A."/>
            <person name="Mondo S."/>
            <person name="Pangilinan J."/>
            <person name="Riley R."/>
            <person name="Labutti K."/>
            <person name="Andreopoulos B."/>
            <person name="Lipzen A."/>
            <person name="Chen C."/>
            <person name="Yanf M."/>
            <person name="Daum C."/>
            <person name="Ng V."/>
            <person name="Clum A."/>
            <person name="Steindorff A."/>
            <person name="Ohm R."/>
            <person name="Martin F."/>
            <person name="Silar P."/>
            <person name="Natvig D."/>
            <person name="Lalanne C."/>
            <person name="Gautier V."/>
            <person name="Ament-Velasquez S.L."/>
            <person name="Kruys A."/>
            <person name="Hutchinson M.I."/>
            <person name="Powell A.J."/>
            <person name="Barry K."/>
            <person name="Miller A.N."/>
            <person name="Grigoriev I.V."/>
            <person name="Debuchy R."/>
            <person name="Gladieux P."/>
            <person name="Thoren M.H."/>
            <person name="Johannesson H."/>
        </authorList>
    </citation>
    <scope>NUCLEOTIDE SEQUENCE</scope>
    <source>
        <strain evidence="4">SMH2532-1</strain>
    </source>
</reference>
<evidence type="ECO:0000313" key="5">
    <source>
        <dbReference type="Proteomes" id="UP001174936"/>
    </source>
</evidence>
<dbReference type="InterPro" id="IPR000250">
    <property type="entry name" value="Peptidase_G1"/>
</dbReference>